<keyword evidence="1" id="KW-0812">Transmembrane</keyword>
<reference evidence="2 3" key="1">
    <citation type="journal article" date="2018" name="MBio">
        <title>Insights into the evolution of host association through the isolation and characterization of a novel human periodontal pathobiont, Desulfobulbus oralis.</title>
        <authorList>
            <person name="Cross K.L."/>
            <person name="Chirania P."/>
            <person name="Xiong W."/>
            <person name="Beall C.J."/>
            <person name="Elkins J.G."/>
            <person name="Giannone R.J."/>
            <person name="Griffen A.L."/>
            <person name="Guss A.M."/>
            <person name="Hettich R.L."/>
            <person name="Joshi S.S."/>
            <person name="Mokrzan E.M."/>
            <person name="Martin R.K."/>
            <person name="Zhulin I.B."/>
            <person name="Leys E.J."/>
            <person name="Podar M."/>
        </authorList>
    </citation>
    <scope>NUCLEOTIDE SEQUENCE [LARGE SCALE GENOMIC DNA]</scope>
    <source>
        <strain evidence="2 3">ORNL</strain>
    </source>
</reference>
<name>A0A2L1GNE0_9BACT</name>
<sequence length="88" mass="9123">MLMKALDALDKFEEFNDENPLGTVLILSFVAGTALLVGGPKALVLLLALPVAITFIGLLSAVHPALGFGALVLGLVVCLNAILHLLFA</sequence>
<proteinExistence type="predicted"/>
<dbReference type="AlphaFoldDB" id="A0A2L1GNE0"/>
<evidence type="ECO:0000256" key="1">
    <source>
        <dbReference type="SAM" id="Phobius"/>
    </source>
</evidence>
<organism evidence="2 3">
    <name type="scientific">Desulfobulbus oralis</name>
    <dbReference type="NCBI Taxonomy" id="1986146"/>
    <lineage>
        <taxon>Bacteria</taxon>
        <taxon>Pseudomonadati</taxon>
        <taxon>Thermodesulfobacteriota</taxon>
        <taxon>Desulfobulbia</taxon>
        <taxon>Desulfobulbales</taxon>
        <taxon>Desulfobulbaceae</taxon>
        <taxon>Desulfobulbus</taxon>
    </lineage>
</organism>
<dbReference type="Proteomes" id="UP000239867">
    <property type="component" value="Chromosome"/>
</dbReference>
<keyword evidence="3" id="KW-1185">Reference proteome</keyword>
<dbReference type="EMBL" id="CP021255">
    <property type="protein sequence ID" value="AVD71193.1"/>
    <property type="molecule type" value="Genomic_DNA"/>
</dbReference>
<dbReference type="RefSeq" id="WP_104936464.1">
    <property type="nucleotide sequence ID" value="NZ_CP021255.1"/>
</dbReference>
<feature type="transmembrane region" description="Helical" evidence="1">
    <location>
        <begin position="44"/>
        <end position="62"/>
    </location>
</feature>
<keyword evidence="1" id="KW-1133">Transmembrane helix</keyword>
<evidence type="ECO:0000313" key="2">
    <source>
        <dbReference type="EMBL" id="AVD71193.1"/>
    </source>
</evidence>
<feature type="transmembrane region" description="Helical" evidence="1">
    <location>
        <begin position="68"/>
        <end position="87"/>
    </location>
</feature>
<accession>A0A2L1GNE0</accession>
<gene>
    <name evidence="2" type="ORF">CAY53_06595</name>
</gene>
<dbReference type="KEGG" id="deo:CAY53_06595"/>
<protein>
    <submittedName>
        <fullName evidence="2">Uncharacterized protein</fullName>
    </submittedName>
</protein>
<feature type="transmembrane region" description="Helical" evidence="1">
    <location>
        <begin position="20"/>
        <end position="37"/>
    </location>
</feature>
<keyword evidence="1" id="KW-0472">Membrane</keyword>
<evidence type="ECO:0000313" key="3">
    <source>
        <dbReference type="Proteomes" id="UP000239867"/>
    </source>
</evidence>